<evidence type="ECO:0000313" key="2">
    <source>
        <dbReference type="Proteomes" id="UP001152759"/>
    </source>
</evidence>
<dbReference type="EMBL" id="OU963862">
    <property type="protein sequence ID" value="CAH0755035.1"/>
    <property type="molecule type" value="Genomic_DNA"/>
</dbReference>
<name>A0A9P0C899_BEMTA</name>
<dbReference type="Proteomes" id="UP001152759">
    <property type="component" value="Chromosome 1"/>
</dbReference>
<organism evidence="1 2">
    <name type="scientific">Bemisia tabaci</name>
    <name type="common">Sweetpotato whitefly</name>
    <name type="synonym">Aleurodes tabaci</name>
    <dbReference type="NCBI Taxonomy" id="7038"/>
    <lineage>
        <taxon>Eukaryota</taxon>
        <taxon>Metazoa</taxon>
        <taxon>Ecdysozoa</taxon>
        <taxon>Arthropoda</taxon>
        <taxon>Hexapoda</taxon>
        <taxon>Insecta</taxon>
        <taxon>Pterygota</taxon>
        <taxon>Neoptera</taxon>
        <taxon>Paraneoptera</taxon>
        <taxon>Hemiptera</taxon>
        <taxon>Sternorrhyncha</taxon>
        <taxon>Aleyrodoidea</taxon>
        <taxon>Aleyrodidae</taxon>
        <taxon>Aleyrodinae</taxon>
        <taxon>Bemisia</taxon>
    </lineage>
</organism>
<gene>
    <name evidence="1" type="ORF">BEMITA_LOCUS2154</name>
</gene>
<protein>
    <submittedName>
        <fullName evidence="1">Uncharacterized protein</fullName>
    </submittedName>
</protein>
<dbReference type="PANTHER" id="PTHR46601">
    <property type="entry name" value="ULP_PROTEASE DOMAIN-CONTAINING PROTEIN"/>
    <property type="match status" value="1"/>
</dbReference>
<reference evidence="1" key="1">
    <citation type="submission" date="2021-12" db="EMBL/GenBank/DDBJ databases">
        <authorList>
            <person name="King R."/>
        </authorList>
    </citation>
    <scope>NUCLEOTIDE SEQUENCE</scope>
</reference>
<dbReference type="PANTHER" id="PTHR46601:SF1">
    <property type="entry name" value="ADF-H DOMAIN-CONTAINING PROTEIN"/>
    <property type="match status" value="1"/>
</dbReference>
<proteinExistence type="predicted"/>
<sequence>MNGALRMRSCIINGFRRNQTQHATFNVSLEDYIDTLVRRLEELIPHSFITKQKAKFLKETKAQLKSTEAIVLLGFSQNYLYCIQDEAQGAYGSHESCSLHPAVIYTHSDEEESVKSSMCKISHDLEHDIGFLYKTQIIIVDFKTKNFPTGQHIYYFSDGYTGQYKNYKNFLN</sequence>
<keyword evidence="2" id="KW-1185">Reference proteome</keyword>
<evidence type="ECO:0000313" key="1">
    <source>
        <dbReference type="EMBL" id="CAH0755035.1"/>
    </source>
</evidence>
<dbReference type="AlphaFoldDB" id="A0A9P0C899"/>
<accession>A0A9P0C899</accession>